<evidence type="ECO:0000313" key="8">
    <source>
        <dbReference type="EMBL" id="MBU3854617.1"/>
    </source>
</evidence>
<keyword evidence="3" id="KW-0201">Cytochrome c-type biogenesis</keyword>
<dbReference type="PANTHER" id="PTHR31566:SF5">
    <property type="entry name" value="RESB-LIKE DOMAIN-CONTAINING PROTEIN"/>
    <property type="match status" value="1"/>
</dbReference>
<name>A0A9E2P298_9BACT</name>
<sequence length="293" mass="33850">MKHLDIIGIAAGVFLLFAVQYIAGGFPVTFFSFPLNIILVVLWLLALWVLYKDYRQNRFCRFLLSLRTTAITFVMFILLCLIIGLVPQHPAMMPMGEGGTFWERLGIHEMTTSWPFLFILLLLQSHLAMITFRGIRNRKGIRWRFLTSHLGLWLALLGGFWGSADTRMYRVPVYKEQPGRMAYAADGRVHYLDYELELLRFEVDYYDNGMPRTYQADVAVDGQEVILKVNEPHSIRFGEDLYLTGYDMHAGDEVRYCVLQVVKQPWKYVQFTGIIMMLLSAVALFVKGPIKRG</sequence>
<feature type="transmembrane region" description="Helical" evidence="6">
    <location>
        <begin position="7"/>
        <end position="24"/>
    </location>
</feature>
<evidence type="ECO:0000259" key="7">
    <source>
        <dbReference type="Pfam" id="PF05140"/>
    </source>
</evidence>
<feature type="transmembrane region" description="Helical" evidence="6">
    <location>
        <begin position="63"/>
        <end position="86"/>
    </location>
</feature>
<evidence type="ECO:0000256" key="3">
    <source>
        <dbReference type="ARBA" id="ARBA00022748"/>
    </source>
</evidence>
<feature type="domain" description="ResB-like" evidence="7">
    <location>
        <begin position="142"/>
        <end position="252"/>
    </location>
</feature>
<accession>A0A9E2P298</accession>
<comment type="caution">
    <text evidence="8">The sequence shown here is derived from an EMBL/GenBank/DDBJ whole genome shotgun (WGS) entry which is preliminary data.</text>
</comment>
<dbReference type="GO" id="GO:0016020">
    <property type="term" value="C:membrane"/>
    <property type="evidence" value="ECO:0007669"/>
    <property type="project" value="UniProtKB-SubCell"/>
</dbReference>
<evidence type="ECO:0000313" key="9">
    <source>
        <dbReference type="Proteomes" id="UP000823865"/>
    </source>
</evidence>
<dbReference type="GO" id="GO:0017004">
    <property type="term" value="P:cytochrome complex assembly"/>
    <property type="evidence" value="ECO:0007669"/>
    <property type="project" value="UniProtKB-KW"/>
</dbReference>
<evidence type="ECO:0000256" key="4">
    <source>
        <dbReference type="ARBA" id="ARBA00022989"/>
    </source>
</evidence>
<dbReference type="EMBL" id="JAHLFU010000258">
    <property type="protein sequence ID" value="MBU3854617.1"/>
    <property type="molecule type" value="Genomic_DNA"/>
</dbReference>
<keyword evidence="2 6" id="KW-0812">Transmembrane</keyword>
<dbReference type="InterPro" id="IPR023494">
    <property type="entry name" value="Cyt_c_bgen_Ccs1/CcsB/ResB"/>
</dbReference>
<feature type="transmembrane region" description="Helical" evidence="6">
    <location>
        <begin position="144"/>
        <end position="164"/>
    </location>
</feature>
<organism evidence="8 9">
    <name type="scientific">Candidatus Paraprevotella stercoravium</name>
    <dbReference type="NCBI Taxonomy" id="2838725"/>
    <lineage>
        <taxon>Bacteria</taxon>
        <taxon>Pseudomonadati</taxon>
        <taxon>Bacteroidota</taxon>
        <taxon>Bacteroidia</taxon>
        <taxon>Bacteroidales</taxon>
        <taxon>Prevotellaceae</taxon>
        <taxon>Paraprevotella</taxon>
    </lineage>
</organism>
<comment type="subcellular location">
    <subcellularLocation>
        <location evidence="1">Membrane</location>
        <topology evidence="1">Multi-pass membrane protein</topology>
    </subcellularLocation>
</comment>
<proteinExistence type="predicted"/>
<dbReference type="Proteomes" id="UP000823865">
    <property type="component" value="Unassembled WGS sequence"/>
</dbReference>
<feature type="transmembrane region" description="Helical" evidence="6">
    <location>
        <begin position="114"/>
        <end position="132"/>
    </location>
</feature>
<protein>
    <submittedName>
        <fullName evidence="8">Cytochrome c biogenesis protein ResB</fullName>
    </submittedName>
</protein>
<evidence type="ECO:0000256" key="5">
    <source>
        <dbReference type="ARBA" id="ARBA00023136"/>
    </source>
</evidence>
<reference evidence="8" key="1">
    <citation type="journal article" date="2021" name="PeerJ">
        <title>Extensive microbial diversity within the chicken gut microbiome revealed by metagenomics and culture.</title>
        <authorList>
            <person name="Gilroy R."/>
            <person name="Ravi A."/>
            <person name="Getino M."/>
            <person name="Pursley I."/>
            <person name="Horton D.L."/>
            <person name="Alikhan N.F."/>
            <person name="Baker D."/>
            <person name="Gharbi K."/>
            <person name="Hall N."/>
            <person name="Watson M."/>
            <person name="Adriaenssens E.M."/>
            <person name="Foster-Nyarko E."/>
            <person name="Jarju S."/>
            <person name="Secka A."/>
            <person name="Antonio M."/>
            <person name="Oren A."/>
            <person name="Chaudhuri R.R."/>
            <person name="La Ragione R."/>
            <person name="Hildebrand F."/>
            <person name="Pallen M.J."/>
        </authorList>
    </citation>
    <scope>NUCLEOTIDE SEQUENCE</scope>
    <source>
        <strain evidence="8">G3-2149</strain>
    </source>
</reference>
<feature type="transmembrane region" description="Helical" evidence="6">
    <location>
        <begin position="30"/>
        <end position="51"/>
    </location>
</feature>
<gene>
    <name evidence="8" type="ORF">H9789_12535</name>
</gene>
<feature type="transmembrane region" description="Helical" evidence="6">
    <location>
        <begin position="268"/>
        <end position="286"/>
    </location>
</feature>
<dbReference type="PANTHER" id="PTHR31566">
    <property type="entry name" value="CYTOCHROME C BIOGENESIS PROTEIN CCS1, CHLOROPLASTIC"/>
    <property type="match status" value="1"/>
</dbReference>
<evidence type="ECO:0000256" key="2">
    <source>
        <dbReference type="ARBA" id="ARBA00022692"/>
    </source>
</evidence>
<reference evidence="8" key="2">
    <citation type="submission" date="2021-04" db="EMBL/GenBank/DDBJ databases">
        <authorList>
            <person name="Gilroy R."/>
        </authorList>
    </citation>
    <scope>NUCLEOTIDE SEQUENCE</scope>
    <source>
        <strain evidence="8">G3-2149</strain>
    </source>
</reference>
<dbReference type="InterPro" id="IPR007816">
    <property type="entry name" value="ResB-like_domain"/>
</dbReference>
<keyword evidence="4 6" id="KW-1133">Transmembrane helix</keyword>
<dbReference type="Pfam" id="PF05140">
    <property type="entry name" value="ResB"/>
    <property type="match status" value="1"/>
</dbReference>
<evidence type="ECO:0000256" key="1">
    <source>
        <dbReference type="ARBA" id="ARBA00004141"/>
    </source>
</evidence>
<evidence type="ECO:0000256" key="6">
    <source>
        <dbReference type="SAM" id="Phobius"/>
    </source>
</evidence>
<keyword evidence="5 6" id="KW-0472">Membrane</keyword>
<dbReference type="AlphaFoldDB" id="A0A9E2P298"/>